<evidence type="ECO:0000256" key="1">
    <source>
        <dbReference type="ARBA" id="ARBA00023015"/>
    </source>
</evidence>
<comment type="caution">
    <text evidence="7">The sequence shown here is derived from an EMBL/GenBank/DDBJ whole genome shotgun (WGS) entry which is preliminary data.</text>
</comment>
<feature type="DNA-binding region" description="H-T-H motif" evidence="4">
    <location>
        <begin position="101"/>
        <end position="120"/>
    </location>
</feature>
<evidence type="ECO:0000313" key="7">
    <source>
        <dbReference type="EMBL" id="GAA2138860.1"/>
    </source>
</evidence>
<evidence type="ECO:0000259" key="6">
    <source>
        <dbReference type="PROSITE" id="PS50977"/>
    </source>
</evidence>
<organism evidence="7 8">
    <name type="scientific">Kitasatospora kazusensis</name>
    <dbReference type="NCBI Taxonomy" id="407974"/>
    <lineage>
        <taxon>Bacteria</taxon>
        <taxon>Bacillati</taxon>
        <taxon>Actinomycetota</taxon>
        <taxon>Actinomycetes</taxon>
        <taxon>Kitasatosporales</taxon>
        <taxon>Streptomycetaceae</taxon>
        <taxon>Kitasatospora</taxon>
    </lineage>
</organism>
<keyword evidence="2 4" id="KW-0238">DNA-binding</keyword>
<dbReference type="SUPFAM" id="SSF46689">
    <property type="entry name" value="Homeodomain-like"/>
    <property type="match status" value="1"/>
</dbReference>
<dbReference type="RefSeq" id="WP_344463127.1">
    <property type="nucleotide sequence ID" value="NZ_BAAANT010000009.1"/>
</dbReference>
<evidence type="ECO:0000313" key="8">
    <source>
        <dbReference type="Proteomes" id="UP001422759"/>
    </source>
</evidence>
<evidence type="ECO:0000256" key="5">
    <source>
        <dbReference type="SAM" id="MobiDB-lite"/>
    </source>
</evidence>
<dbReference type="PRINTS" id="PR00455">
    <property type="entry name" value="HTHTETR"/>
</dbReference>
<gene>
    <name evidence="7" type="ORF">GCM10009760_20450</name>
</gene>
<reference evidence="7 8" key="1">
    <citation type="journal article" date="2019" name="Int. J. Syst. Evol. Microbiol.">
        <title>The Global Catalogue of Microorganisms (GCM) 10K type strain sequencing project: providing services to taxonomists for standard genome sequencing and annotation.</title>
        <authorList>
            <consortium name="The Broad Institute Genomics Platform"/>
            <consortium name="The Broad Institute Genome Sequencing Center for Infectious Disease"/>
            <person name="Wu L."/>
            <person name="Ma J."/>
        </authorList>
    </citation>
    <scope>NUCLEOTIDE SEQUENCE [LARGE SCALE GENOMIC DNA]</scope>
    <source>
        <strain evidence="7 8">JCM 14560</strain>
    </source>
</reference>
<sequence>MTDQDQAFELSLPMERVQNSGVVPEQRGPAEHRLYGGQVFGEQVYESPEAAYELGGPAPGGAADAPAGPGPGRLRVDARRNLESVLRAARQVFGELGYDAPMEEVARRAGVGVGTVYRRFPSKEVLVQRIAAEEVAWLTTRARESLYGSAGPWDALADYLSRAVASGAGRLLPPSAFRYAEELGTAADRTVPELRLAEQQEPGDERYACDDADPRLLLHLLAALVARAAAAGELRPGVTVSDVVLVLTAAVPVHVQQAQAVDGEGAGAGGGGGAGDGAGQPHDAPSERLLRILLNGLRAR</sequence>
<dbReference type="SUPFAM" id="SSF48498">
    <property type="entry name" value="Tetracyclin repressor-like, C-terminal domain"/>
    <property type="match status" value="1"/>
</dbReference>
<keyword evidence="3" id="KW-0804">Transcription</keyword>
<dbReference type="InterPro" id="IPR050109">
    <property type="entry name" value="HTH-type_TetR-like_transc_reg"/>
</dbReference>
<dbReference type="InterPro" id="IPR036271">
    <property type="entry name" value="Tet_transcr_reg_TetR-rel_C_sf"/>
</dbReference>
<keyword evidence="1" id="KW-0805">Transcription regulation</keyword>
<keyword evidence="8" id="KW-1185">Reference proteome</keyword>
<feature type="region of interest" description="Disordered" evidence="5">
    <location>
        <begin position="50"/>
        <end position="70"/>
    </location>
</feature>
<dbReference type="InterPro" id="IPR009057">
    <property type="entry name" value="Homeodomain-like_sf"/>
</dbReference>
<protein>
    <submittedName>
        <fullName evidence="7">Helix-turn-helix domain-containing protein</fullName>
    </submittedName>
</protein>
<feature type="compositionally biased region" description="Gly residues" evidence="5">
    <location>
        <begin position="264"/>
        <end position="278"/>
    </location>
</feature>
<name>A0ABN2Z9H0_9ACTN</name>
<dbReference type="PANTHER" id="PTHR30055:SF234">
    <property type="entry name" value="HTH-TYPE TRANSCRIPTIONAL REGULATOR BETI"/>
    <property type="match status" value="1"/>
</dbReference>
<proteinExistence type="predicted"/>
<dbReference type="EMBL" id="BAAANT010000009">
    <property type="protein sequence ID" value="GAA2138860.1"/>
    <property type="molecule type" value="Genomic_DNA"/>
</dbReference>
<dbReference type="Pfam" id="PF00440">
    <property type="entry name" value="TetR_N"/>
    <property type="match status" value="1"/>
</dbReference>
<evidence type="ECO:0000256" key="3">
    <source>
        <dbReference type="ARBA" id="ARBA00023163"/>
    </source>
</evidence>
<accession>A0ABN2Z9H0</accession>
<dbReference type="PROSITE" id="PS50977">
    <property type="entry name" value="HTH_TETR_2"/>
    <property type="match status" value="1"/>
</dbReference>
<dbReference type="PANTHER" id="PTHR30055">
    <property type="entry name" value="HTH-TYPE TRANSCRIPTIONAL REGULATOR RUTR"/>
    <property type="match status" value="1"/>
</dbReference>
<feature type="region of interest" description="Disordered" evidence="5">
    <location>
        <begin position="263"/>
        <end position="286"/>
    </location>
</feature>
<evidence type="ECO:0000256" key="2">
    <source>
        <dbReference type="ARBA" id="ARBA00023125"/>
    </source>
</evidence>
<dbReference type="Gene3D" id="1.10.357.10">
    <property type="entry name" value="Tetracycline Repressor, domain 2"/>
    <property type="match status" value="1"/>
</dbReference>
<dbReference type="Proteomes" id="UP001422759">
    <property type="component" value="Unassembled WGS sequence"/>
</dbReference>
<evidence type="ECO:0000256" key="4">
    <source>
        <dbReference type="PROSITE-ProRule" id="PRU00335"/>
    </source>
</evidence>
<dbReference type="InterPro" id="IPR001647">
    <property type="entry name" value="HTH_TetR"/>
</dbReference>
<feature type="domain" description="HTH tetR-type" evidence="6">
    <location>
        <begin position="79"/>
        <end position="138"/>
    </location>
</feature>